<evidence type="ECO:0000313" key="10">
    <source>
        <dbReference type="Proteomes" id="UP000789508"/>
    </source>
</evidence>
<evidence type="ECO:0000313" key="9">
    <source>
        <dbReference type="EMBL" id="CAG8722097.1"/>
    </source>
</evidence>
<reference evidence="9" key="1">
    <citation type="submission" date="2021-06" db="EMBL/GenBank/DDBJ databases">
        <authorList>
            <person name="Kallberg Y."/>
            <person name="Tangrot J."/>
            <person name="Rosling A."/>
        </authorList>
    </citation>
    <scope>NUCLEOTIDE SEQUENCE</scope>
    <source>
        <strain evidence="9">FL130A</strain>
    </source>
</reference>
<feature type="domain" description="USP" evidence="8">
    <location>
        <begin position="131"/>
        <end position="188"/>
    </location>
</feature>
<organism evidence="9 10">
    <name type="scientific">Ambispora leptoticha</name>
    <dbReference type="NCBI Taxonomy" id="144679"/>
    <lineage>
        <taxon>Eukaryota</taxon>
        <taxon>Fungi</taxon>
        <taxon>Fungi incertae sedis</taxon>
        <taxon>Mucoromycota</taxon>
        <taxon>Glomeromycotina</taxon>
        <taxon>Glomeromycetes</taxon>
        <taxon>Archaeosporales</taxon>
        <taxon>Ambisporaceae</taxon>
        <taxon>Ambispora</taxon>
    </lineage>
</organism>
<evidence type="ECO:0000256" key="4">
    <source>
        <dbReference type="ARBA" id="ARBA00022786"/>
    </source>
</evidence>
<name>A0A9N9I535_9GLOM</name>
<proteinExistence type="predicted"/>
<dbReference type="GO" id="GO:0061136">
    <property type="term" value="P:regulation of proteasomal protein catabolic process"/>
    <property type="evidence" value="ECO:0007669"/>
    <property type="project" value="TreeGrafter"/>
</dbReference>
<dbReference type="InterPro" id="IPR038765">
    <property type="entry name" value="Papain-like_cys_pep_sf"/>
</dbReference>
<dbReference type="SUPFAM" id="SSF54001">
    <property type="entry name" value="Cysteine proteinases"/>
    <property type="match status" value="1"/>
</dbReference>
<accession>A0A9N9I535</accession>
<evidence type="ECO:0000256" key="7">
    <source>
        <dbReference type="SAM" id="MobiDB-lite"/>
    </source>
</evidence>
<dbReference type="PROSITE" id="PS00972">
    <property type="entry name" value="USP_1"/>
    <property type="match status" value="1"/>
</dbReference>
<feature type="compositionally biased region" description="Low complexity" evidence="7">
    <location>
        <begin position="17"/>
        <end position="26"/>
    </location>
</feature>
<evidence type="ECO:0000259" key="8">
    <source>
        <dbReference type="PROSITE" id="PS50235"/>
    </source>
</evidence>
<dbReference type="Proteomes" id="UP000789508">
    <property type="component" value="Unassembled WGS sequence"/>
</dbReference>
<keyword evidence="3" id="KW-0645">Protease</keyword>
<feature type="compositionally biased region" description="Pro residues" evidence="7">
    <location>
        <begin position="1"/>
        <end position="11"/>
    </location>
</feature>
<evidence type="ECO:0000256" key="1">
    <source>
        <dbReference type="ARBA" id="ARBA00000707"/>
    </source>
</evidence>
<keyword evidence="6" id="KW-0788">Thiol protease</keyword>
<evidence type="ECO:0000256" key="2">
    <source>
        <dbReference type="ARBA" id="ARBA00012759"/>
    </source>
</evidence>
<gene>
    <name evidence="9" type="ORF">ALEPTO_LOCUS12297</name>
</gene>
<keyword evidence="5" id="KW-0378">Hydrolase</keyword>
<evidence type="ECO:0000256" key="5">
    <source>
        <dbReference type="ARBA" id="ARBA00022801"/>
    </source>
</evidence>
<dbReference type="EC" id="3.4.19.12" evidence="2"/>
<keyword evidence="4" id="KW-0833">Ubl conjugation pathway</keyword>
<comment type="caution">
    <text evidence="9">The sequence shown here is derived from an EMBL/GenBank/DDBJ whole genome shotgun (WGS) entry which is preliminary data.</text>
</comment>
<comment type="catalytic activity">
    <reaction evidence="1">
        <text>Thiol-dependent hydrolysis of ester, thioester, amide, peptide and isopeptide bonds formed by the C-terminal Gly of ubiquitin (a 76-residue protein attached to proteins as an intracellular targeting signal).</text>
        <dbReference type="EC" id="3.4.19.12"/>
    </reaction>
</comment>
<dbReference type="PANTHER" id="PTHR43982:SF6">
    <property type="entry name" value="UBIQUITIN CARBOXYL-TERMINAL HYDROLASE 2-RELATED"/>
    <property type="match status" value="1"/>
</dbReference>
<sequence length="188" mass="21580">MVNPEKTPPLPARRNKNNNNHINSTNTYAPLDSDNDTMVPNWDHEDSLNTENPTDKDVKNAYDIIDAPDTTINDELLIQIYQIRVNDNPTDSPRQRKALTVIGKSRQSSIISKFLAEEGFSNFDYSSSMPVGLNNIGNTCYLNSLLQYYFTIQELREAVLQTDTYEKEEFDQDWENKIIGGRRVTKNE</sequence>
<dbReference type="InterPro" id="IPR018200">
    <property type="entry name" value="USP_CS"/>
</dbReference>
<dbReference type="InterPro" id="IPR044635">
    <property type="entry name" value="UBP14-like"/>
</dbReference>
<keyword evidence="10" id="KW-1185">Reference proteome</keyword>
<dbReference type="InterPro" id="IPR001394">
    <property type="entry name" value="Peptidase_C19_UCH"/>
</dbReference>
<evidence type="ECO:0000256" key="6">
    <source>
        <dbReference type="ARBA" id="ARBA00022807"/>
    </source>
</evidence>
<dbReference type="GO" id="GO:0004843">
    <property type="term" value="F:cysteine-type deubiquitinase activity"/>
    <property type="evidence" value="ECO:0007669"/>
    <property type="project" value="UniProtKB-EC"/>
</dbReference>
<dbReference type="OrthoDB" id="2420415at2759"/>
<dbReference type="GO" id="GO:0043161">
    <property type="term" value="P:proteasome-mediated ubiquitin-dependent protein catabolic process"/>
    <property type="evidence" value="ECO:0007669"/>
    <property type="project" value="InterPro"/>
</dbReference>
<feature type="non-terminal residue" evidence="9">
    <location>
        <position position="188"/>
    </location>
</feature>
<protein>
    <recommendedName>
        <fullName evidence="2">ubiquitinyl hydrolase 1</fullName>
        <ecNumber evidence="2">3.4.19.12</ecNumber>
    </recommendedName>
</protein>
<dbReference type="Gene3D" id="3.90.70.10">
    <property type="entry name" value="Cysteine proteinases"/>
    <property type="match status" value="1"/>
</dbReference>
<dbReference type="PROSITE" id="PS50235">
    <property type="entry name" value="USP_3"/>
    <property type="match status" value="1"/>
</dbReference>
<dbReference type="AlphaFoldDB" id="A0A9N9I535"/>
<feature type="region of interest" description="Disordered" evidence="7">
    <location>
        <begin position="1"/>
        <end position="55"/>
    </location>
</feature>
<dbReference type="PANTHER" id="PTHR43982">
    <property type="entry name" value="UBIQUITIN CARBOXYL-TERMINAL HYDROLASE"/>
    <property type="match status" value="1"/>
</dbReference>
<dbReference type="GO" id="GO:0016579">
    <property type="term" value="P:protein deubiquitination"/>
    <property type="evidence" value="ECO:0007669"/>
    <property type="project" value="InterPro"/>
</dbReference>
<dbReference type="EMBL" id="CAJVPS010026646">
    <property type="protein sequence ID" value="CAG8722097.1"/>
    <property type="molecule type" value="Genomic_DNA"/>
</dbReference>
<dbReference type="GO" id="GO:0070628">
    <property type="term" value="F:proteasome binding"/>
    <property type="evidence" value="ECO:0007669"/>
    <property type="project" value="TreeGrafter"/>
</dbReference>
<dbReference type="Pfam" id="PF13446">
    <property type="entry name" value="RPT"/>
    <property type="match status" value="1"/>
</dbReference>
<dbReference type="Pfam" id="PF00443">
    <property type="entry name" value="UCH"/>
    <property type="match status" value="1"/>
</dbReference>
<dbReference type="InterPro" id="IPR028889">
    <property type="entry name" value="USP"/>
</dbReference>
<evidence type="ECO:0000256" key="3">
    <source>
        <dbReference type="ARBA" id="ARBA00022670"/>
    </source>
</evidence>
<feature type="compositionally biased region" description="Basic and acidic residues" evidence="7">
    <location>
        <begin position="42"/>
        <end position="55"/>
    </location>
</feature>
<dbReference type="InterPro" id="IPR025305">
    <property type="entry name" value="UCH_repeat_domain"/>
</dbReference>